<proteinExistence type="predicted"/>
<evidence type="ECO:0000313" key="2">
    <source>
        <dbReference type="Proteomes" id="UP000076489"/>
    </source>
</evidence>
<reference evidence="1 2" key="2">
    <citation type="journal article" date="2018" name="Nature">
        <title>Mutant phenotypes for thousands of bacterial genes of unknown function.</title>
        <authorList>
            <person name="Price M.N."/>
            <person name="Wetmore K.M."/>
            <person name="Waters R.J."/>
            <person name="Callaghan M."/>
            <person name="Ray J."/>
            <person name="Liu H."/>
            <person name="Kuehl J.V."/>
            <person name="Melnyk R.A."/>
            <person name="Lamson J.S."/>
            <person name="Suh Y."/>
            <person name="Carlson H.K."/>
            <person name="Esquivel Z."/>
            <person name="Sadeeshkumar H."/>
            <person name="Chakraborty R."/>
            <person name="Zane G.M."/>
            <person name="Rubin B.E."/>
            <person name="Wall J.D."/>
            <person name="Visel A."/>
            <person name="Bristow J."/>
            <person name="Blow M.J."/>
            <person name="Arkin A.P."/>
            <person name="Deutschbauer A.M."/>
        </authorList>
    </citation>
    <scope>NUCLEOTIDE SEQUENCE [LARGE SCALE GENOMIC DNA]</scope>
    <source>
        <strain evidence="1 2">FW300-N1B4</strain>
    </source>
</reference>
<dbReference type="OrthoDB" id="5245086at2"/>
<evidence type="ECO:0000313" key="1">
    <source>
        <dbReference type="EMBL" id="KZN20579.1"/>
    </source>
</evidence>
<protein>
    <submittedName>
        <fullName evidence="1">Uncharacterized protein</fullName>
    </submittedName>
</protein>
<dbReference type="EMBL" id="LUKJ01000002">
    <property type="protein sequence ID" value="KZN20579.1"/>
    <property type="molecule type" value="Genomic_DNA"/>
</dbReference>
<name>A0A166QNB4_PSEFL</name>
<dbReference type="Proteomes" id="UP000076489">
    <property type="component" value="Unassembled WGS sequence"/>
</dbReference>
<accession>A0A166QNB4</accession>
<organism evidence="1 2">
    <name type="scientific">Pseudomonas fluorescens</name>
    <dbReference type="NCBI Taxonomy" id="294"/>
    <lineage>
        <taxon>Bacteria</taxon>
        <taxon>Pseudomonadati</taxon>
        <taxon>Pseudomonadota</taxon>
        <taxon>Gammaproteobacteria</taxon>
        <taxon>Pseudomonadales</taxon>
        <taxon>Pseudomonadaceae</taxon>
        <taxon>Pseudomonas</taxon>
    </lineage>
</organism>
<reference evidence="2" key="1">
    <citation type="submission" date="2016-03" db="EMBL/GenBank/DDBJ databases">
        <authorList>
            <person name="Ray J."/>
            <person name="Price M."/>
            <person name="Deutschbauer A."/>
        </authorList>
    </citation>
    <scope>NUCLEOTIDE SEQUENCE [LARGE SCALE GENOMIC DNA]</scope>
    <source>
        <strain evidence="2">FW300-N1B4</strain>
    </source>
</reference>
<gene>
    <name evidence="1" type="ORF">A1D17_03305</name>
</gene>
<dbReference type="RefSeq" id="WP_063340627.1">
    <property type="nucleotide sequence ID" value="NZ_LUKJ01000002.1"/>
</dbReference>
<dbReference type="AlphaFoldDB" id="A0A166QNB4"/>
<comment type="caution">
    <text evidence="1">The sequence shown here is derived from an EMBL/GenBank/DDBJ whole genome shotgun (WGS) entry which is preliminary data.</text>
</comment>
<sequence>MSLNRENVTWQSSNGKWNIGFYAFHYVNQDDEDFDPEWDVEFTDDFNWVSTGHATKEAADSAWLGANPGGGTQVAYSAATAKSCDAYDAKAEAYRIEQSRAAAELASKWPALSGVIG</sequence>